<dbReference type="AlphaFoldDB" id="C1E2J3"/>
<feature type="domain" description="SET" evidence="1">
    <location>
        <begin position="36"/>
        <end position="344"/>
    </location>
</feature>
<name>C1E2J3_MICCC</name>
<dbReference type="KEGG" id="mis:MICPUN_57263"/>
<dbReference type="STRING" id="296587.C1E2J3"/>
<dbReference type="OrthoDB" id="514820at2759"/>
<evidence type="ECO:0000259" key="1">
    <source>
        <dbReference type="PROSITE" id="PS50280"/>
    </source>
</evidence>
<protein>
    <recommendedName>
        <fullName evidence="1">SET domain-containing protein</fullName>
    </recommendedName>
</protein>
<evidence type="ECO:0000313" key="2">
    <source>
        <dbReference type="EMBL" id="ACO62355.1"/>
    </source>
</evidence>
<dbReference type="GeneID" id="8241857"/>
<dbReference type="EMBL" id="CP001324">
    <property type="protein sequence ID" value="ACO62355.1"/>
    <property type="molecule type" value="Genomic_DNA"/>
</dbReference>
<dbReference type="CDD" id="cd20071">
    <property type="entry name" value="SET_SMYD"/>
    <property type="match status" value="1"/>
</dbReference>
<dbReference type="PROSITE" id="PS50280">
    <property type="entry name" value="SET"/>
    <property type="match status" value="1"/>
</dbReference>
<dbReference type="OMA" id="YIDASMN"/>
<gene>
    <name evidence="2" type="ORF">MICPUN_57263</name>
</gene>
<dbReference type="GO" id="GO:0005634">
    <property type="term" value="C:nucleus"/>
    <property type="evidence" value="ECO:0007669"/>
    <property type="project" value="TreeGrafter"/>
</dbReference>
<dbReference type="RefSeq" id="XP_002501097.1">
    <property type="nucleotide sequence ID" value="XM_002501051.1"/>
</dbReference>
<reference evidence="2 3" key="1">
    <citation type="journal article" date="2009" name="Science">
        <title>Green evolution and dynamic adaptations revealed by genomes of the marine picoeukaryotes Micromonas.</title>
        <authorList>
            <person name="Worden A.Z."/>
            <person name="Lee J.H."/>
            <person name="Mock T."/>
            <person name="Rouze P."/>
            <person name="Simmons M.P."/>
            <person name="Aerts A.L."/>
            <person name="Allen A.E."/>
            <person name="Cuvelier M.L."/>
            <person name="Derelle E."/>
            <person name="Everett M.V."/>
            <person name="Foulon E."/>
            <person name="Grimwood J."/>
            <person name="Gundlach H."/>
            <person name="Henrissat B."/>
            <person name="Napoli C."/>
            <person name="McDonald S.M."/>
            <person name="Parker M.S."/>
            <person name="Rombauts S."/>
            <person name="Salamov A."/>
            <person name="Von Dassow P."/>
            <person name="Badger J.H."/>
            <person name="Coutinho P.M."/>
            <person name="Demir E."/>
            <person name="Dubchak I."/>
            <person name="Gentemann C."/>
            <person name="Eikrem W."/>
            <person name="Gready J.E."/>
            <person name="John U."/>
            <person name="Lanier W."/>
            <person name="Lindquist E.A."/>
            <person name="Lucas S."/>
            <person name="Mayer K.F."/>
            <person name="Moreau H."/>
            <person name="Not F."/>
            <person name="Otillar R."/>
            <person name="Panaud O."/>
            <person name="Pangilinan J."/>
            <person name="Paulsen I."/>
            <person name="Piegu B."/>
            <person name="Poliakov A."/>
            <person name="Robbens S."/>
            <person name="Schmutz J."/>
            <person name="Toulza E."/>
            <person name="Wyss T."/>
            <person name="Zelensky A."/>
            <person name="Zhou K."/>
            <person name="Armbrust E.V."/>
            <person name="Bhattacharya D."/>
            <person name="Goodenough U.W."/>
            <person name="Van de Peer Y."/>
            <person name="Grigoriev I.V."/>
        </authorList>
    </citation>
    <scope>NUCLEOTIDE SEQUENCE [LARGE SCALE GENOMIC DNA]</scope>
    <source>
        <strain evidence="3">RCC299 / NOUM17</strain>
    </source>
</reference>
<accession>C1E2J3</accession>
<dbReference type="Pfam" id="PF00856">
    <property type="entry name" value="SET"/>
    <property type="match status" value="1"/>
</dbReference>
<dbReference type="PANTHER" id="PTHR12197">
    <property type="entry name" value="HISTONE-LYSINE N-METHYLTRANSFERASE SMYD"/>
    <property type="match status" value="1"/>
</dbReference>
<proteinExistence type="predicted"/>
<dbReference type="PANTHER" id="PTHR12197:SF298">
    <property type="entry name" value="HISTONE-LYSINE N-METHYLTRANSFERASE ATXR4"/>
    <property type="match status" value="1"/>
</dbReference>
<organism evidence="2 3">
    <name type="scientific">Micromonas commoda (strain RCC299 / NOUM17 / CCMP2709)</name>
    <name type="common">Picoplanktonic green alga</name>
    <dbReference type="NCBI Taxonomy" id="296587"/>
    <lineage>
        <taxon>Eukaryota</taxon>
        <taxon>Viridiplantae</taxon>
        <taxon>Chlorophyta</taxon>
        <taxon>Mamiellophyceae</taxon>
        <taxon>Mamiellales</taxon>
        <taxon>Mamiellaceae</taxon>
        <taxon>Micromonas</taxon>
    </lineage>
</organism>
<dbReference type="FunCoup" id="C1E2J3">
    <property type="interactions" value="22"/>
</dbReference>
<keyword evidence="3" id="KW-1185">Reference proteome</keyword>
<sequence>MTHRAAAAALRRFFRRCSSRAGTAAVSRIDAEVSALDVIVGHTERSGRGVYAGRDFAMGEVVIHRAEPLVAHPTLRNLRTSCYHCLKPLAAVPRESHVPTHGGRAGGGAAGHFCGEPCADAARTSYHDAETAAGDAVAPLVAHCRQHGLKFPLAAARMAFAIAQGNATPRDADALVRVNFPRGVAPGAWLDEHAMISLALARGDAVRGGAFGGRSSEVTAEWYVGVVSRMHLNAFRVEIPPPAVGHRDDDDTAGDAHDCDDHVSCNHHSHRSPAASSFKASLEAALASSETGDAAGTATYLAPSLFNHSCDPNVDVDWVSGDAGMRARTRVDVAKGTELTICYTDGGAPVDARRGALEHAYGFVCRCERCVEEGG</sequence>
<dbReference type="SUPFAM" id="SSF82199">
    <property type="entry name" value="SET domain"/>
    <property type="match status" value="1"/>
</dbReference>
<dbReference type="InParanoid" id="C1E2J3"/>
<dbReference type="Proteomes" id="UP000002009">
    <property type="component" value="Chromosome 3"/>
</dbReference>
<dbReference type="Gene3D" id="2.170.270.10">
    <property type="entry name" value="SET domain"/>
    <property type="match status" value="1"/>
</dbReference>
<dbReference type="eggNOG" id="KOG2084">
    <property type="taxonomic scope" value="Eukaryota"/>
</dbReference>
<evidence type="ECO:0000313" key="3">
    <source>
        <dbReference type="Proteomes" id="UP000002009"/>
    </source>
</evidence>
<dbReference type="InterPro" id="IPR001214">
    <property type="entry name" value="SET_dom"/>
</dbReference>
<dbReference type="InterPro" id="IPR046341">
    <property type="entry name" value="SET_dom_sf"/>
</dbReference>
<dbReference type="InterPro" id="IPR050869">
    <property type="entry name" value="H3K4_H4K5_MeTrfase"/>
</dbReference>